<evidence type="ECO:0000259" key="8">
    <source>
        <dbReference type="PROSITE" id="PS51330"/>
    </source>
</evidence>
<keyword evidence="7" id="KW-1133">Transmembrane helix</keyword>
<dbReference type="SUPFAM" id="SSF53597">
    <property type="entry name" value="Dihydrofolate reductase-like"/>
    <property type="match status" value="1"/>
</dbReference>
<dbReference type="Gene3D" id="3.40.430.10">
    <property type="entry name" value="Dihydrofolate Reductase, subunit A"/>
    <property type="match status" value="1"/>
</dbReference>
<keyword evidence="5" id="KW-0521">NADP</keyword>
<evidence type="ECO:0000313" key="9">
    <source>
        <dbReference type="EMBL" id="SHN50103.1"/>
    </source>
</evidence>
<evidence type="ECO:0000256" key="1">
    <source>
        <dbReference type="ARBA" id="ARBA00004903"/>
    </source>
</evidence>
<evidence type="ECO:0000256" key="4">
    <source>
        <dbReference type="ARBA" id="ARBA00022563"/>
    </source>
</evidence>
<name>A0A1M7RV15_FERGO</name>
<organism evidence="9 10">
    <name type="scientific">Fervidobacterium gondwanense DSM 13020</name>
    <dbReference type="NCBI Taxonomy" id="1121883"/>
    <lineage>
        <taxon>Bacteria</taxon>
        <taxon>Thermotogati</taxon>
        <taxon>Thermotogota</taxon>
        <taxon>Thermotogae</taxon>
        <taxon>Thermotogales</taxon>
        <taxon>Fervidobacteriaceae</taxon>
        <taxon>Fervidobacterium</taxon>
    </lineage>
</organism>
<dbReference type="PRINTS" id="PR00070">
    <property type="entry name" value="DHFR"/>
</dbReference>
<dbReference type="Proteomes" id="UP000184207">
    <property type="component" value="Unassembled WGS sequence"/>
</dbReference>
<dbReference type="Pfam" id="PF00186">
    <property type="entry name" value="DHFR_1"/>
    <property type="match status" value="1"/>
</dbReference>
<comment type="similarity">
    <text evidence="2">Belongs to the dihydrofolate reductase family.</text>
</comment>
<evidence type="ECO:0000256" key="5">
    <source>
        <dbReference type="ARBA" id="ARBA00022857"/>
    </source>
</evidence>
<dbReference type="GO" id="GO:0046655">
    <property type="term" value="P:folic acid metabolic process"/>
    <property type="evidence" value="ECO:0007669"/>
    <property type="project" value="TreeGrafter"/>
</dbReference>
<evidence type="ECO:0000256" key="6">
    <source>
        <dbReference type="ARBA" id="ARBA00023002"/>
    </source>
</evidence>
<evidence type="ECO:0000256" key="3">
    <source>
        <dbReference type="ARBA" id="ARBA00012856"/>
    </source>
</evidence>
<proteinExistence type="inferred from homology"/>
<dbReference type="EMBL" id="FRDJ01000001">
    <property type="protein sequence ID" value="SHN50103.1"/>
    <property type="molecule type" value="Genomic_DNA"/>
</dbReference>
<evidence type="ECO:0000256" key="2">
    <source>
        <dbReference type="ARBA" id="ARBA00009539"/>
    </source>
</evidence>
<protein>
    <recommendedName>
        <fullName evidence="3">dihydrofolate reductase</fullName>
        <ecNumber evidence="3">1.5.1.3</ecNumber>
    </recommendedName>
</protein>
<dbReference type="InterPro" id="IPR012259">
    <property type="entry name" value="DHFR"/>
</dbReference>
<dbReference type="GO" id="GO:0006730">
    <property type="term" value="P:one-carbon metabolic process"/>
    <property type="evidence" value="ECO:0007669"/>
    <property type="project" value="UniProtKB-KW"/>
</dbReference>
<keyword evidence="7" id="KW-0472">Membrane</keyword>
<keyword evidence="4" id="KW-0554">One-carbon metabolism</keyword>
<accession>A0A1M7RV15</accession>
<sequence>MEKQYKGGIFLKDTAFFILCAIITLVTFSNLEISGQVFMLRVRLIAVTDIRGMIAIDENDRTEWGSPEDKKLFKEITTSSGVVIMGRRTFETIGKKLPGRLNVVLSRAGQFKNEKPDIVLSGEPREILKSLKERGYQDVCVIGGQEIFTQFINAEVVTDVYITIEPIILPSGINIFDKIERIYSLKLEKVQLLNDIGSIHIHYKIK</sequence>
<dbReference type="STRING" id="1121883.SAMN02745226_00201"/>
<dbReference type="GO" id="GO:0050661">
    <property type="term" value="F:NADP binding"/>
    <property type="evidence" value="ECO:0007669"/>
    <property type="project" value="InterPro"/>
</dbReference>
<dbReference type="GO" id="GO:0046452">
    <property type="term" value="P:dihydrofolate metabolic process"/>
    <property type="evidence" value="ECO:0007669"/>
    <property type="project" value="TreeGrafter"/>
</dbReference>
<evidence type="ECO:0000256" key="7">
    <source>
        <dbReference type="SAM" id="Phobius"/>
    </source>
</evidence>
<evidence type="ECO:0000313" key="10">
    <source>
        <dbReference type="Proteomes" id="UP000184207"/>
    </source>
</evidence>
<reference evidence="10" key="1">
    <citation type="submission" date="2016-12" db="EMBL/GenBank/DDBJ databases">
        <authorList>
            <person name="Varghese N."/>
            <person name="Submissions S."/>
        </authorList>
    </citation>
    <scope>NUCLEOTIDE SEQUENCE [LARGE SCALE GENOMIC DNA]</scope>
    <source>
        <strain evidence="10">DSM 13020</strain>
    </source>
</reference>
<dbReference type="InterPro" id="IPR024072">
    <property type="entry name" value="DHFR-like_dom_sf"/>
</dbReference>
<dbReference type="CDD" id="cd00209">
    <property type="entry name" value="DHFR"/>
    <property type="match status" value="1"/>
</dbReference>
<gene>
    <name evidence="9" type="ORF">SAMN02745226_00201</name>
</gene>
<dbReference type="GO" id="GO:0046654">
    <property type="term" value="P:tetrahydrofolate biosynthetic process"/>
    <property type="evidence" value="ECO:0007669"/>
    <property type="project" value="InterPro"/>
</dbReference>
<dbReference type="PANTHER" id="PTHR48069:SF3">
    <property type="entry name" value="DIHYDROFOLATE REDUCTASE"/>
    <property type="match status" value="1"/>
</dbReference>
<dbReference type="AlphaFoldDB" id="A0A1M7RV15"/>
<keyword evidence="10" id="KW-1185">Reference proteome</keyword>
<feature type="transmembrane region" description="Helical" evidence="7">
    <location>
        <begin position="15"/>
        <end position="33"/>
    </location>
</feature>
<keyword evidence="6" id="KW-0560">Oxidoreductase</keyword>
<keyword evidence="7" id="KW-0812">Transmembrane</keyword>
<feature type="domain" description="DHFR" evidence="8">
    <location>
        <begin position="41"/>
        <end position="206"/>
    </location>
</feature>
<dbReference type="InterPro" id="IPR001796">
    <property type="entry name" value="DHFR_dom"/>
</dbReference>
<dbReference type="GO" id="GO:0005829">
    <property type="term" value="C:cytosol"/>
    <property type="evidence" value="ECO:0007669"/>
    <property type="project" value="TreeGrafter"/>
</dbReference>
<dbReference type="EC" id="1.5.1.3" evidence="3"/>
<dbReference type="PROSITE" id="PS51330">
    <property type="entry name" value="DHFR_2"/>
    <property type="match status" value="1"/>
</dbReference>
<dbReference type="GO" id="GO:0004146">
    <property type="term" value="F:dihydrofolate reductase activity"/>
    <property type="evidence" value="ECO:0007669"/>
    <property type="project" value="UniProtKB-EC"/>
</dbReference>
<comment type="pathway">
    <text evidence="1">Cofactor biosynthesis; tetrahydrofolate biosynthesis; 5,6,7,8-tetrahydrofolate from 7,8-dihydrofolate: step 1/1.</text>
</comment>
<dbReference type="PANTHER" id="PTHR48069">
    <property type="entry name" value="DIHYDROFOLATE REDUCTASE"/>
    <property type="match status" value="1"/>
</dbReference>